<protein>
    <submittedName>
        <fullName evidence="1">Uncharacterized protein</fullName>
    </submittedName>
</protein>
<organism evidence="1 2">
    <name type="scientific">Streptomyces nigra</name>
    <dbReference type="NCBI Taxonomy" id="1827580"/>
    <lineage>
        <taxon>Bacteria</taxon>
        <taxon>Bacillati</taxon>
        <taxon>Actinomycetota</taxon>
        <taxon>Actinomycetes</taxon>
        <taxon>Kitasatosporales</taxon>
        <taxon>Streptomycetaceae</taxon>
        <taxon>Streptomyces</taxon>
    </lineage>
</organism>
<dbReference type="RefSeq" id="WP_282107995.1">
    <property type="nucleotide sequence ID" value="NZ_CP108125.1"/>
</dbReference>
<proteinExistence type="predicted"/>
<accession>A0ABZ1ILV7</accession>
<sequence>MTATRNRMPVHAGNLEVISAAAIYAAEQHALVKAPALKELAR</sequence>
<evidence type="ECO:0000313" key="2">
    <source>
        <dbReference type="Proteomes" id="UP001622690"/>
    </source>
</evidence>
<dbReference type="EMBL" id="CP108125">
    <property type="protein sequence ID" value="WTO80952.1"/>
    <property type="molecule type" value="Genomic_DNA"/>
</dbReference>
<dbReference type="Proteomes" id="UP001622690">
    <property type="component" value="Chromosome"/>
</dbReference>
<name>A0ABZ1ILV7_9ACTN</name>
<evidence type="ECO:0000313" key="1">
    <source>
        <dbReference type="EMBL" id="WTO80952.1"/>
    </source>
</evidence>
<reference evidence="1 2" key="1">
    <citation type="submission" date="2022-10" db="EMBL/GenBank/DDBJ databases">
        <title>The complete genomes of actinobacterial strains from the NBC collection.</title>
        <authorList>
            <person name="Joergensen T.S."/>
            <person name="Alvarez Arevalo M."/>
            <person name="Sterndorff E.B."/>
            <person name="Faurdal D."/>
            <person name="Vuksanovic O."/>
            <person name="Mourched A.-S."/>
            <person name="Charusanti P."/>
            <person name="Shaw S."/>
            <person name="Blin K."/>
            <person name="Weber T."/>
        </authorList>
    </citation>
    <scope>NUCLEOTIDE SEQUENCE [LARGE SCALE GENOMIC DNA]</scope>
    <source>
        <strain evidence="1 2">NBC_00206</strain>
    </source>
</reference>
<keyword evidence="2" id="KW-1185">Reference proteome</keyword>
<gene>
    <name evidence="1" type="ORF">OHU27_00330</name>
</gene>